<organism evidence="1 2">
    <name type="scientific">Gemmobacter aquaticus</name>
    <dbReference type="NCBI Taxonomy" id="490185"/>
    <lineage>
        <taxon>Bacteria</taxon>
        <taxon>Pseudomonadati</taxon>
        <taxon>Pseudomonadota</taxon>
        <taxon>Alphaproteobacteria</taxon>
        <taxon>Rhodobacterales</taxon>
        <taxon>Paracoccaceae</taxon>
        <taxon>Gemmobacter</taxon>
    </lineage>
</organism>
<comment type="caution">
    <text evidence="1">The sequence shown here is derived from an EMBL/GenBank/DDBJ whole genome shotgun (WGS) entry which is preliminary data.</text>
</comment>
<dbReference type="Proteomes" id="UP000598196">
    <property type="component" value="Unassembled WGS sequence"/>
</dbReference>
<sequence>MIHLPAPDTLWRGIRGIGTRDLPSRIPSDETVKKAHGLALAFPVRPTVCGIVTMRPPG</sequence>
<gene>
    <name evidence="1" type="ORF">GCM10010991_15730</name>
</gene>
<accession>A0A917YJD8</accession>
<evidence type="ECO:0000313" key="2">
    <source>
        <dbReference type="Proteomes" id="UP000598196"/>
    </source>
</evidence>
<dbReference type="EMBL" id="BMLP01000002">
    <property type="protein sequence ID" value="GGO30665.1"/>
    <property type="molecule type" value="Genomic_DNA"/>
</dbReference>
<reference evidence="1 2" key="1">
    <citation type="journal article" date="2014" name="Int. J. Syst. Evol. Microbiol.">
        <title>Complete genome sequence of Corynebacterium casei LMG S-19264T (=DSM 44701T), isolated from a smear-ripened cheese.</title>
        <authorList>
            <consortium name="US DOE Joint Genome Institute (JGI-PGF)"/>
            <person name="Walter F."/>
            <person name="Albersmeier A."/>
            <person name="Kalinowski J."/>
            <person name="Ruckert C."/>
        </authorList>
    </citation>
    <scope>NUCLEOTIDE SEQUENCE [LARGE SCALE GENOMIC DNA]</scope>
    <source>
        <strain evidence="1 2">CGMCC 1.7029</strain>
    </source>
</reference>
<dbReference type="AlphaFoldDB" id="A0A917YJD8"/>
<keyword evidence="2" id="KW-1185">Reference proteome</keyword>
<protein>
    <submittedName>
        <fullName evidence="1">Uncharacterized protein</fullName>
    </submittedName>
</protein>
<proteinExistence type="predicted"/>
<evidence type="ECO:0000313" key="1">
    <source>
        <dbReference type="EMBL" id="GGO30665.1"/>
    </source>
</evidence>
<name>A0A917YJD8_9RHOB</name>